<dbReference type="PATRIC" id="fig|518642.7.peg.8479"/>
<sequence length="168" mass="18117">MTETTASQLLGPTGIELPLNPEEADRTADEALGLQLGTTTRDEIDEYTRLLSKLVIAFSGAVQAAGGIGARGSWLEAAQVLESGPRDDSLVFNAWAHARDVARVLRGLVTEYRNQMEESVPALPARTPRASLDKLDFGTQPPVNEESRRWPRSCPSGARRPTTSGSTT</sequence>
<evidence type="ECO:0000313" key="2">
    <source>
        <dbReference type="EMBL" id="OEV14629.1"/>
    </source>
</evidence>
<proteinExistence type="predicted"/>
<organism evidence="2 3">
    <name type="scientific">Streptomyces nanshensis</name>
    <dbReference type="NCBI Taxonomy" id="518642"/>
    <lineage>
        <taxon>Bacteria</taxon>
        <taxon>Bacillati</taxon>
        <taxon>Actinomycetota</taxon>
        <taxon>Actinomycetes</taxon>
        <taxon>Kitasatosporales</taxon>
        <taxon>Streptomycetaceae</taxon>
        <taxon>Streptomyces</taxon>
    </lineage>
</organism>
<dbReference type="RefSeq" id="WP_070205301.1">
    <property type="nucleotide sequence ID" value="NZ_LJGZ01000114.1"/>
</dbReference>
<evidence type="ECO:0000256" key="1">
    <source>
        <dbReference type="SAM" id="MobiDB-lite"/>
    </source>
</evidence>
<gene>
    <name evidence="2" type="ORF">AN221_43025</name>
</gene>
<protein>
    <submittedName>
        <fullName evidence="2">Uncharacterized protein</fullName>
    </submittedName>
</protein>
<feature type="region of interest" description="Disordered" evidence="1">
    <location>
        <begin position="1"/>
        <end position="21"/>
    </location>
</feature>
<accession>A0A1E7LEJ4</accession>
<name>A0A1E7LEJ4_9ACTN</name>
<dbReference type="Proteomes" id="UP000175971">
    <property type="component" value="Unassembled WGS sequence"/>
</dbReference>
<reference evidence="2 3" key="1">
    <citation type="journal article" date="2016" name="Front. Microbiol.">
        <title>Comparative Genomics Analysis of Streptomyces Species Reveals Their Adaptation to the Marine Environment and Their Diversity at the Genomic Level.</title>
        <authorList>
            <person name="Tian X."/>
            <person name="Zhang Z."/>
            <person name="Yang T."/>
            <person name="Chen M."/>
            <person name="Li J."/>
            <person name="Chen F."/>
            <person name="Yang J."/>
            <person name="Li W."/>
            <person name="Zhang B."/>
            <person name="Zhang Z."/>
            <person name="Wu J."/>
            <person name="Zhang C."/>
            <person name="Long L."/>
            <person name="Xiao J."/>
        </authorList>
    </citation>
    <scope>NUCLEOTIDE SEQUENCE [LARGE SCALE GENOMIC DNA]</scope>
    <source>
        <strain evidence="2 3">SCSIO M10372</strain>
    </source>
</reference>
<evidence type="ECO:0000313" key="3">
    <source>
        <dbReference type="Proteomes" id="UP000175971"/>
    </source>
</evidence>
<dbReference type="EMBL" id="LJGZ01000114">
    <property type="protein sequence ID" value="OEV14629.1"/>
    <property type="molecule type" value="Genomic_DNA"/>
</dbReference>
<dbReference type="OrthoDB" id="9922562at2"/>
<comment type="caution">
    <text evidence="2">The sequence shown here is derived from an EMBL/GenBank/DDBJ whole genome shotgun (WGS) entry which is preliminary data.</text>
</comment>
<feature type="compositionally biased region" description="Polar residues" evidence="1">
    <location>
        <begin position="1"/>
        <end position="10"/>
    </location>
</feature>
<feature type="region of interest" description="Disordered" evidence="1">
    <location>
        <begin position="118"/>
        <end position="168"/>
    </location>
</feature>
<dbReference type="AlphaFoldDB" id="A0A1E7LEJ4"/>
<keyword evidence="3" id="KW-1185">Reference proteome</keyword>